<dbReference type="SUPFAM" id="SSF69179">
    <property type="entry name" value="Integrin domains"/>
    <property type="match status" value="2"/>
</dbReference>
<evidence type="ECO:0000256" key="1">
    <source>
        <dbReference type="ARBA" id="ARBA00004479"/>
    </source>
</evidence>
<dbReference type="FunFam" id="2.60.40.1460:FF:000001">
    <property type="entry name" value="Integrin, alpha V"/>
    <property type="match status" value="1"/>
</dbReference>
<evidence type="ECO:0000256" key="3">
    <source>
        <dbReference type="ARBA" id="ARBA00022692"/>
    </source>
</evidence>
<dbReference type="PROSITE" id="PS00242">
    <property type="entry name" value="INTEGRIN_ALPHA"/>
    <property type="match status" value="1"/>
</dbReference>
<evidence type="ECO:0000256" key="13">
    <source>
        <dbReference type="ARBA" id="ARBA00023170"/>
    </source>
</evidence>
<dbReference type="Gene3D" id="1.20.5.930">
    <property type="entry name" value="Bicelle-embedded integrin alpha(iib) transmembrane segment"/>
    <property type="match status" value="1"/>
</dbReference>
<dbReference type="InterPro" id="IPR013519">
    <property type="entry name" value="Int_alpha_beta-p"/>
</dbReference>
<evidence type="ECO:0000313" key="19">
    <source>
        <dbReference type="Proteomes" id="UP000248481"/>
    </source>
</evidence>
<keyword evidence="5 16" id="KW-0732">Signal</keyword>
<name>A0A8M1MB02_NEOSC</name>
<dbReference type="InterPro" id="IPR018184">
    <property type="entry name" value="Integrin_alpha_C_CS"/>
</dbReference>
<feature type="signal peptide" evidence="16">
    <location>
        <begin position="1"/>
        <end position="23"/>
    </location>
</feature>
<dbReference type="InterPro" id="IPR013517">
    <property type="entry name" value="FG-GAP"/>
</dbReference>
<keyword evidence="12" id="KW-1015">Disulfide bond</keyword>
<evidence type="ECO:0000256" key="5">
    <source>
        <dbReference type="ARBA" id="ARBA00022729"/>
    </source>
</evidence>
<evidence type="ECO:0000256" key="4">
    <source>
        <dbReference type="ARBA" id="ARBA00022723"/>
    </source>
</evidence>
<evidence type="ECO:0000256" key="2">
    <source>
        <dbReference type="ARBA" id="ARBA00008054"/>
    </source>
</evidence>
<dbReference type="PROSITE" id="PS51470">
    <property type="entry name" value="FG_GAP"/>
    <property type="match status" value="4"/>
</dbReference>
<dbReference type="InterPro" id="IPR000413">
    <property type="entry name" value="Integrin_alpha"/>
</dbReference>
<dbReference type="AlphaFoldDB" id="A0A8M1MB02"/>
<dbReference type="Gene3D" id="2.60.40.1460">
    <property type="entry name" value="Integrin domains. Chain A, domain 2"/>
    <property type="match status" value="1"/>
</dbReference>
<evidence type="ECO:0000256" key="6">
    <source>
        <dbReference type="ARBA" id="ARBA00022737"/>
    </source>
</evidence>
<evidence type="ECO:0000256" key="7">
    <source>
        <dbReference type="ARBA" id="ARBA00022837"/>
    </source>
</evidence>
<feature type="compositionally biased region" description="Basic and acidic residues" evidence="17">
    <location>
        <begin position="1050"/>
        <end position="1059"/>
    </location>
</feature>
<accession>A0A8M1MB02</accession>
<dbReference type="GO" id="GO:0033627">
    <property type="term" value="P:cell adhesion mediated by integrin"/>
    <property type="evidence" value="ECO:0007669"/>
    <property type="project" value="TreeGrafter"/>
</dbReference>
<dbReference type="GO" id="GO:0007229">
    <property type="term" value="P:integrin-mediated signaling pathway"/>
    <property type="evidence" value="ECO:0007669"/>
    <property type="project" value="UniProtKB-KW"/>
</dbReference>
<dbReference type="Pfam" id="PF01839">
    <property type="entry name" value="FG-GAP"/>
    <property type="match status" value="1"/>
</dbReference>
<dbReference type="SMART" id="SM00327">
    <property type="entry name" value="VWA"/>
    <property type="match status" value="1"/>
</dbReference>
<dbReference type="Pfam" id="PF20805">
    <property type="entry name" value="Integrin_A_Ig_2"/>
    <property type="match status" value="1"/>
</dbReference>
<feature type="repeat" description="FG-GAP" evidence="15">
    <location>
        <begin position="361"/>
        <end position="421"/>
    </location>
</feature>
<dbReference type="GeneID" id="110589962"/>
<gene>
    <name evidence="20" type="primary">ITGAL</name>
</gene>
<dbReference type="RefSeq" id="XP_044771046.1">
    <property type="nucleotide sequence ID" value="XM_044915111.1"/>
</dbReference>
<dbReference type="PROSITE" id="PS50234">
    <property type="entry name" value="VWFA"/>
    <property type="match status" value="1"/>
</dbReference>
<proteinExistence type="inferred from homology"/>
<feature type="transmembrane region" description="Helical" evidence="16">
    <location>
        <begin position="1004"/>
        <end position="1026"/>
    </location>
</feature>
<evidence type="ECO:0000256" key="8">
    <source>
        <dbReference type="ARBA" id="ARBA00022889"/>
    </source>
</evidence>
<protein>
    <submittedName>
        <fullName evidence="20">Integrin alpha-L isoform X3</fullName>
    </submittedName>
</protein>
<dbReference type="PANTHER" id="PTHR23220">
    <property type="entry name" value="INTEGRIN ALPHA"/>
    <property type="match status" value="1"/>
</dbReference>
<reference evidence="20" key="1">
    <citation type="submission" date="2025-08" db="UniProtKB">
        <authorList>
            <consortium name="RefSeq"/>
        </authorList>
    </citation>
    <scope>IDENTIFICATION</scope>
    <source>
        <tissue evidence="20">Blood</tissue>
    </source>
</reference>
<dbReference type="PANTHER" id="PTHR23220:SF84">
    <property type="entry name" value="INTEGRIN ALPHA-L"/>
    <property type="match status" value="1"/>
</dbReference>
<organism evidence="19 20">
    <name type="scientific">Neomonachus schauinslandi</name>
    <name type="common">Hawaiian monk seal</name>
    <name type="synonym">Monachus schauinslandi</name>
    <dbReference type="NCBI Taxonomy" id="29088"/>
    <lineage>
        <taxon>Eukaryota</taxon>
        <taxon>Metazoa</taxon>
        <taxon>Chordata</taxon>
        <taxon>Craniata</taxon>
        <taxon>Vertebrata</taxon>
        <taxon>Euteleostomi</taxon>
        <taxon>Mammalia</taxon>
        <taxon>Eutheria</taxon>
        <taxon>Laurasiatheria</taxon>
        <taxon>Carnivora</taxon>
        <taxon>Caniformia</taxon>
        <taxon>Pinnipedia</taxon>
        <taxon>Phocidae</taxon>
        <taxon>Monachinae</taxon>
        <taxon>Monachini</taxon>
        <taxon>Neomonachus</taxon>
    </lineage>
</organism>
<dbReference type="Proteomes" id="UP000248481">
    <property type="component" value="Chromosome 5"/>
</dbReference>
<evidence type="ECO:0000259" key="18">
    <source>
        <dbReference type="PROSITE" id="PS50234"/>
    </source>
</evidence>
<dbReference type="GO" id="GO:0008305">
    <property type="term" value="C:integrin complex"/>
    <property type="evidence" value="ECO:0007669"/>
    <property type="project" value="InterPro"/>
</dbReference>
<evidence type="ECO:0000256" key="14">
    <source>
        <dbReference type="ARBA" id="ARBA00023180"/>
    </source>
</evidence>
<feature type="repeat" description="FG-GAP" evidence="15">
    <location>
        <begin position="482"/>
        <end position="542"/>
    </location>
</feature>
<dbReference type="GO" id="GO:0005178">
    <property type="term" value="F:integrin binding"/>
    <property type="evidence" value="ECO:0007669"/>
    <property type="project" value="TreeGrafter"/>
</dbReference>
<dbReference type="SMART" id="SM00191">
    <property type="entry name" value="Int_alpha"/>
    <property type="match status" value="5"/>
</dbReference>
<feature type="repeat" description="FG-GAP" evidence="15">
    <location>
        <begin position="422"/>
        <end position="478"/>
    </location>
</feature>
<evidence type="ECO:0000256" key="15">
    <source>
        <dbReference type="PROSITE-ProRule" id="PRU00803"/>
    </source>
</evidence>
<keyword evidence="8 16" id="KW-0130">Cell adhesion</keyword>
<feature type="chain" id="PRO_5035487534" evidence="16">
    <location>
        <begin position="24"/>
        <end position="1084"/>
    </location>
</feature>
<dbReference type="Gene3D" id="2.130.10.130">
    <property type="entry name" value="Integrin alpha, N-terminal"/>
    <property type="match status" value="2"/>
</dbReference>
<keyword evidence="3 16" id="KW-0812">Transmembrane</keyword>
<dbReference type="Pfam" id="PF08441">
    <property type="entry name" value="Integrin_A_Ig_1"/>
    <property type="match status" value="1"/>
</dbReference>
<evidence type="ECO:0000256" key="11">
    <source>
        <dbReference type="ARBA" id="ARBA00023136"/>
    </source>
</evidence>
<evidence type="ECO:0000256" key="16">
    <source>
        <dbReference type="RuleBase" id="RU003762"/>
    </source>
</evidence>
<keyword evidence="14" id="KW-0325">Glycoprotein</keyword>
<comment type="similarity">
    <text evidence="2 16">Belongs to the integrin alpha chain family.</text>
</comment>
<keyword evidence="13 16" id="KW-0675">Receptor</keyword>
<comment type="subcellular location">
    <subcellularLocation>
        <location evidence="1 16">Membrane</location>
        <topology evidence="1 16">Single-pass type I membrane protein</topology>
    </subcellularLocation>
</comment>
<dbReference type="InterPro" id="IPR048285">
    <property type="entry name" value="Integrin_alpha_Ig-like_2"/>
</dbReference>
<evidence type="ECO:0000256" key="10">
    <source>
        <dbReference type="ARBA" id="ARBA00023037"/>
    </source>
</evidence>
<keyword evidence="4" id="KW-0479">Metal-binding</keyword>
<dbReference type="Pfam" id="PF00092">
    <property type="entry name" value="VWA"/>
    <property type="match status" value="1"/>
</dbReference>
<keyword evidence="10 16" id="KW-0401">Integrin</keyword>
<dbReference type="PRINTS" id="PR01185">
    <property type="entry name" value="INTEGRINA"/>
</dbReference>
<dbReference type="InterPro" id="IPR013649">
    <property type="entry name" value="Integrin_alpha_Ig-like_1"/>
</dbReference>
<keyword evidence="7" id="KW-0106">Calcium</keyword>
<dbReference type="Gene3D" id="2.60.40.1510">
    <property type="entry name" value="ntegrin, alpha v. Chain A, domain 3"/>
    <property type="match status" value="1"/>
</dbReference>
<feature type="compositionally biased region" description="Basic and acidic residues" evidence="17">
    <location>
        <begin position="1071"/>
        <end position="1084"/>
    </location>
</feature>
<evidence type="ECO:0000256" key="17">
    <source>
        <dbReference type="SAM" id="MobiDB-lite"/>
    </source>
</evidence>
<dbReference type="SUPFAM" id="SSF53300">
    <property type="entry name" value="vWA-like"/>
    <property type="match status" value="1"/>
</dbReference>
<dbReference type="SUPFAM" id="SSF69318">
    <property type="entry name" value="Integrin alpha N-terminal domain"/>
    <property type="match status" value="1"/>
</dbReference>
<evidence type="ECO:0000313" key="20">
    <source>
        <dbReference type="RefSeq" id="XP_044771046.1"/>
    </source>
</evidence>
<dbReference type="Gene3D" id="1.20.5.2120">
    <property type="match status" value="1"/>
</dbReference>
<dbReference type="GO" id="GO:0009897">
    <property type="term" value="C:external side of plasma membrane"/>
    <property type="evidence" value="ECO:0007669"/>
    <property type="project" value="TreeGrafter"/>
</dbReference>
<keyword evidence="6" id="KW-0677">Repeat</keyword>
<keyword evidence="11 16" id="KW-0472">Membrane</keyword>
<dbReference type="InterPro" id="IPR028994">
    <property type="entry name" value="Integrin_alpha_N"/>
</dbReference>
<feature type="domain" description="VWFA" evidence="18">
    <location>
        <begin position="108"/>
        <end position="242"/>
    </location>
</feature>
<dbReference type="Gene3D" id="2.60.40.1530">
    <property type="entry name" value="ntegrin, alpha v. Chain A, domain 4"/>
    <property type="match status" value="1"/>
</dbReference>
<dbReference type="InterPro" id="IPR002035">
    <property type="entry name" value="VWF_A"/>
</dbReference>
<dbReference type="GO" id="GO:0046872">
    <property type="term" value="F:metal ion binding"/>
    <property type="evidence" value="ECO:0007669"/>
    <property type="project" value="UniProtKB-KW"/>
</dbReference>
<feature type="repeat" description="FG-GAP" evidence="15">
    <location>
        <begin position="29"/>
        <end position="80"/>
    </location>
</feature>
<dbReference type="InterPro" id="IPR036465">
    <property type="entry name" value="vWFA_dom_sf"/>
</dbReference>
<evidence type="ECO:0000256" key="9">
    <source>
        <dbReference type="ARBA" id="ARBA00022989"/>
    </source>
</evidence>
<feature type="region of interest" description="Disordered" evidence="17">
    <location>
        <begin position="1042"/>
        <end position="1084"/>
    </location>
</feature>
<dbReference type="CTD" id="3683"/>
<keyword evidence="9 16" id="KW-1133">Transmembrane helix</keyword>
<dbReference type="GO" id="GO:0007160">
    <property type="term" value="P:cell-matrix adhesion"/>
    <property type="evidence" value="ECO:0007669"/>
    <property type="project" value="TreeGrafter"/>
</dbReference>
<sequence>MNSCIIVMRLLLSGPFLFAPASGYNLEVRHVQNFSFPLAGRHFGYRVLQVGDRVIVGAPGEGNSTGNLYQCQPDTGHCLPVSLSGSNYTSKYLGMTLATDSTSGNLLFAAVQFSTDCKTEFNFLKYVKVKNPDVLLGKVEHMRQLTNTFGAINYVATEVFRQDLGARPDATKVLIIITDGEATDHDNIDSAKDIIRYIIGIGKHFATKESQERLHEFASKPAKDFVKILDTFEKLKDLFTELQKKIYVIEGTSKQDLTSFNMELSSSGISADLSHGHGVVGAVGAKDWAGGFLDLEANLQDDRFVGNEPLTPEARAGYLGYTVTWLSSQSLTSLLAAGAPRHQHVGRVLLFQKSKERGHWNQIQKIDGSQIGSYFGGELCGIDMDQDGETELLLIGAPLFYGEQRGGRVFIYQKKQLGFEVVSELQGDPGYPLGRFGAAIAALTDINGDGLADVAVGAPLEEQGAVYVFNGQYRGLSPRPSQRIEGTQVFSGIQWFGRSIHGVKDLGGDGLTDVAVGAEGQVIVLSARPVVDILTQISFSPAEIPVHEVECSYSTSNKKKEGVNITVCFQVKPLTLQFQGLLVANLTYTLQLDGHRTRSRGLFPGGRHELSGNTAVTGDPSCTKFWFHFPVCIQDLISPINVSLNFSLWEEEGTPRHQHAGKDIQPILRPSPHAEAKEIPFEKNCGEDKKCEADLGLLFSSAGSSVLRLTPSASFSVELILNNLEEDAYWVHLHLSFPQGLSFRKVEMLKPHSQIPVSCEELPEVSELLTRILSCNVSSPIFRAGSSVVIQVMFHMLLNSSWGDFVKLHANVSCNNEDSNVLGNNLAATSIPVLYPINILTEDKENSTLYVSFTPKGPKSHLVKHFYQVRIQPSVYDHNMPALEALVGVPGPHNEGPVTHKWSVQMEPAVTCRREDLERLPSVAEPCLPRAKFHCPLVFKEEILVQVTGTVELVGEIEAPSMFSLCSSLSISFNSSKHFHLYGSNASLAQVIMKVDIIYEKEMLHVYVLSGIGGLLLLLVIFAVLYKFGFFKRNLKEKMEATAEASNGIPREDSEKPVSEEEAGDPGCLEPLHKEEAQDGDGKD</sequence>
<dbReference type="GO" id="GO:0098609">
    <property type="term" value="P:cell-cell adhesion"/>
    <property type="evidence" value="ECO:0007669"/>
    <property type="project" value="TreeGrafter"/>
</dbReference>
<evidence type="ECO:0000256" key="12">
    <source>
        <dbReference type="ARBA" id="ARBA00023157"/>
    </source>
</evidence>
<keyword evidence="19" id="KW-1185">Reference proteome</keyword>
<dbReference type="InterPro" id="IPR032695">
    <property type="entry name" value="Integrin_dom_sf"/>
</dbReference>